<dbReference type="EMBL" id="CAAALY010084472">
    <property type="protein sequence ID" value="VEL27039.1"/>
    <property type="molecule type" value="Genomic_DNA"/>
</dbReference>
<dbReference type="Proteomes" id="UP000784294">
    <property type="component" value="Unassembled WGS sequence"/>
</dbReference>
<protein>
    <submittedName>
        <fullName evidence="1">Uncharacterized protein</fullName>
    </submittedName>
</protein>
<evidence type="ECO:0000313" key="1">
    <source>
        <dbReference type="EMBL" id="VEL27039.1"/>
    </source>
</evidence>
<evidence type="ECO:0000313" key="2">
    <source>
        <dbReference type="Proteomes" id="UP000784294"/>
    </source>
</evidence>
<keyword evidence="2" id="KW-1185">Reference proteome</keyword>
<organism evidence="1 2">
    <name type="scientific">Protopolystoma xenopodis</name>
    <dbReference type="NCBI Taxonomy" id="117903"/>
    <lineage>
        <taxon>Eukaryota</taxon>
        <taxon>Metazoa</taxon>
        <taxon>Spiralia</taxon>
        <taxon>Lophotrochozoa</taxon>
        <taxon>Platyhelminthes</taxon>
        <taxon>Monogenea</taxon>
        <taxon>Polyopisthocotylea</taxon>
        <taxon>Polystomatidea</taxon>
        <taxon>Polystomatidae</taxon>
        <taxon>Protopolystoma</taxon>
    </lineage>
</organism>
<dbReference type="OrthoDB" id="10262769at2759"/>
<proteinExistence type="predicted"/>
<name>A0A3S5BJZ0_9PLAT</name>
<sequence>MARLRSVGEAARRWTRLVELPVTSGLRVSDSQPEAPNIATLTGIRSRFLIRSKQVRSKLASCNVLV</sequence>
<dbReference type="AlphaFoldDB" id="A0A3S5BJZ0"/>
<comment type="caution">
    <text evidence="1">The sequence shown here is derived from an EMBL/GenBank/DDBJ whole genome shotgun (WGS) entry which is preliminary data.</text>
</comment>
<reference evidence="1" key="1">
    <citation type="submission" date="2018-11" db="EMBL/GenBank/DDBJ databases">
        <authorList>
            <consortium name="Pathogen Informatics"/>
        </authorList>
    </citation>
    <scope>NUCLEOTIDE SEQUENCE</scope>
</reference>
<accession>A0A3S5BJZ0</accession>
<gene>
    <name evidence="1" type="ORF">PXEA_LOCUS20479</name>
</gene>